<organism evidence="2 3">
    <name type="scientific">Azorhizobium oxalatiphilum</name>
    <dbReference type="NCBI Taxonomy" id="980631"/>
    <lineage>
        <taxon>Bacteria</taxon>
        <taxon>Pseudomonadati</taxon>
        <taxon>Pseudomonadota</taxon>
        <taxon>Alphaproteobacteria</taxon>
        <taxon>Hyphomicrobiales</taxon>
        <taxon>Xanthobacteraceae</taxon>
        <taxon>Azorhizobium</taxon>
    </lineage>
</organism>
<dbReference type="InterPro" id="IPR036709">
    <property type="entry name" value="Autotransporte_beta_dom_sf"/>
</dbReference>
<evidence type="ECO:0000259" key="1">
    <source>
        <dbReference type="PROSITE" id="PS51208"/>
    </source>
</evidence>
<dbReference type="Gene3D" id="2.40.128.130">
    <property type="entry name" value="Autotransporter beta-domain"/>
    <property type="match status" value="1"/>
</dbReference>
<dbReference type="SUPFAM" id="SSF103515">
    <property type="entry name" value="Autotransporter"/>
    <property type="match status" value="1"/>
</dbReference>
<dbReference type="Pfam" id="PF03797">
    <property type="entry name" value="Autotransporter"/>
    <property type="match status" value="1"/>
</dbReference>
<dbReference type="Proteomes" id="UP000606044">
    <property type="component" value="Unassembled WGS sequence"/>
</dbReference>
<gene>
    <name evidence="2" type="ORF">GCM10007301_56790</name>
</gene>
<dbReference type="NCBIfam" id="TIGR01414">
    <property type="entry name" value="autotrans_barl"/>
    <property type="match status" value="1"/>
</dbReference>
<keyword evidence="3" id="KW-1185">Reference proteome</keyword>
<protein>
    <submittedName>
        <fullName evidence="2">Outer membrane autotransporter barrel domain-containing protein</fullName>
    </submittedName>
</protein>
<accession>A0A917FMJ7</accession>
<proteinExistence type="predicted"/>
<name>A0A917FMJ7_9HYPH</name>
<dbReference type="SMART" id="SM00869">
    <property type="entry name" value="Autotransporter"/>
    <property type="match status" value="1"/>
</dbReference>
<dbReference type="InterPro" id="IPR006315">
    <property type="entry name" value="OM_autotransptr_brl_dom"/>
</dbReference>
<feature type="domain" description="Autotransporter" evidence="1">
    <location>
        <begin position="1427"/>
        <end position="1710"/>
    </location>
</feature>
<reference evidence="2" key="1">
    <citation type="journal article" date="2014" name="Int. J. Syst. Evol. Microbiol.">
        <title>Complete genome sequence of Corynebacterium casei LMG S-19264T (=DSM 44701T), isolated from a smear-ripened cheese.</title>
        <authorList>
            <consortium name="US DOE Joint Genome Institute (JGI-PGF)"/>
            <person name="Walter F."/>
            <person name="Albersmeier A."/>
            <person name="Kalinowski J."/>
            <person name="Ruckert C."/>
        </authorList>
    </citation>
    <scope>NUCLEOTIDE SEQUENCE</scope>
    <source>
        <strain evidence="2">CCM 7897</strain>
    </source>
</reference>
<evidence type="ECO:0000313" key="2">
    <source>
        <dbReference type="EMBL" id="GGF89508.1"/>
    </source>
</evidence>
<evidence type="ECO:0000313" key="3">
    <source>
        <dbReference type="Proteomes" id="UP000606044"/>
    </source>
</evidence>
<sequence length="1710" mass="164265">MLGVPAIASVGVSLTSPAVSQTTLTGSYTSTVELGSYLSGNPFIITSAAQIVVGGGGNGVHGASGTVWTITNEGSIQGANVAILLEGAGTITQSGTVNGVIGIEMAAGGSVLTTASSAIRSSDFGVEILGAAGTISNAGSILGKTGVHLGVADSSVNNTGVISGYAGFGGSGIVLDNGGTITNSGSLSRIFGDRNAILVSAGRGTVINEGMIWGTGTGSTVRAVALLGGGTINNANTGFISSPGTGVAIYGGTGTIYNQGTIQGSADGVYLAAGGTITNTADGGISGFTRGAVIAGGAGSVSNDGTITAIVGVELHQGGSVTNTGDIGGGVQISGGAGSLQNSGVISSAIGTGVYLAATGTVENLAAGEISGAQYGVRLSGAGTVTNTGHITSDSTAVQMNGGALSNTGSASSIVGAFYGVLSSASLSMVNSGTIAATSSTGFGVRLFQGGAVTNNATGVISGSVYGLVASGAAVTLNNSGTVTSGSGAGVYFVDSAGTFNNTVTNSGTISGGGGAAAVKFGAGNDLLQISQGAVFNGLVDGGGGTNTLEVLSGTVSLPTFSNFGVVQIDAAASASISGTHSLIALTNSGSLINTGTLTATTLSNAGLLTNSGSIGETVTLTASGAVVDNLAGGIISGGTAGVKSTLDGAGVTMTVNNAGTIAGSTITASGVALASAGTVNNSSAAALITGAIAGVYIGGLGTILNRGSIDGLVRFGAALGTGGSINNSGRISGYAAGVAVQGGVARITNTSTIAGTGTASIGVQFLGTATGIVDNATTASVISGTGTGISLDAGGTILNAGTITGMGFDGIALAAGGSVNNSGRISGAASGIYVGGGTATVTNTGLISATGASGVGVLFGGTGQGTIDNFGTISGAGGTAVKFAGGTNRLILENGSVLSGIADGTLGVNTLVVTGSAMLDSVTAIGFQYVGFIDATRVVDATSTITNPVVISGTLSNQGTLNGAVGVDLAATLINEGVVNADAPSANDGTIISSGSFTNNSALTNTGLFSNAGSVLNSGTIIGSGIFANSGIFTNNGWLVADGTGVSGSGTVTNNGVIIGTTDTGVDLGAGGTLINNAGGFIQGGEYGVRAGVGAVVVNAGTILDDDVAGMSLASNAVAANSGTIGGTVGVLFTGTGASLTNTGTITGTGGIAVQFGAGSNSLTLGTGSVLNGGIDGGTGAGQITLAGTGAISSTIANFGAGSALTIASGAVWQASGTWTIASVTNAGTLQAGTAAGGLSLTGDFTQSAGGTFLVLLDPSGLSSRLSVTGTATIEGGTLAVQKVAGTYVPGTRYTVLSATGGVSGTFSTMTQDLPFIELALSYDATDVYLTAGRNAASFPSVALTSNQRATAAAVEALGASNPVYAAVVSQSSAAGARRAFNALSGEIHATVNGVLTGDSRLVRGAVLDRMQDGWSSASGGAVTAIAGTGNVFWMQGFGNWGTTFGDGNASSVSRNTDGLMVGYDGTVADIWRVGFAAGYSHGTFSQDALVSSGSSDNYHVAIYGGADFGPLDAKIGAAFTWSDISTSRTIVFPGFAQQAHSDYSAQTSQVFGELGYRVMLPGMPGQAGGSVLEPFVGLAHVNVSSNSFQENGGSAALSGTGLDQGVTYSTLGLHASSNLSLFALPVTVKGTLGWVHAFGDLDPQSRVAFTGGTPFTVSGAPIAADAALLEAGFDVLVAPNTTLGLYYNGQLATSASDNMVKGAFSMKF</sequence>
<reference evidence="2" key="2">
    <citation type="submission" date="2020-09" db="EMBL/GenBank/DDBJ databases">
        <authorList>
            <person name="Sun Q."/>
            <person name="Sedlacek I."/>
        </authorList>
    </citation>
    <scope>NUCLEOTIDE SEQUENCE</scope>
    <source>
        <strain evidence="2">CCM 7897</strain>
    </source>
</reference>
<dbReference type="PROSITE" id="PS51208">
    <property type="entry name" value="AUTOTRANSPORTER"/>
    <property type="match status" value="1"/>
</dbReference>
<dbReference type="GO" id="GO:0019867">
    <property type="term" value="C:outer membrane"/>
    <property type="evidence" value="ECO:0007669"/>
    <property type="project" value="InterPro"/>
</dbReference>
<dbReference type="InterPro" id="IPR005546">
    <property type="entry name" value="Autotransporte_beta"/>
</dbReference>
<comment type="caution">
    <text evidence="2">The sequence shown here is derived from an EMBL/GenBank/DDBJ whole genome shotgun (WGS) entry which is preliminary data.</text>
</comment>
<dbReference type="EMBL" id="BMCT01000015">
    <property type="protein sequence ID" value="GGF89508.1"/>
    <property type="molecule type" value="Genomic_DNA"/>
</dbReference>